<keyword evidence="3" id="KW-0472">Membrane</keyword>
<feature type="transmembrane region" description="Helical" evidence="3">
    <location>
        <begin position="72"/>
        <end position="94"/>
    </location>
</feature>
<evidence type="ECO:0000256" key="2">
    <source>
        <dbReference type="ARBA" id="ARBA00022989"/>
    </source>
</evidence>
<dbReference type="RefSeq" id="WP_212818581.1">
    <property type="nucleotide sequence ID" value="NZ_AP023415.1"/>
</dbReference>
<dbReference type="PANTHER" id="PTHR37815:SF3">
    <property type="entry name" value="UPF0397 PROTEIN SPR0429"/>
    <property type="match status" value="1"/>
</dbReference>
<dbReference type="GO" id="GO:0016020">
    <property type="term" value="C:membrane"/>
    <property type="evidence" value="ECO:0007669"/>
    <property type="project" value="InterPro"/>
</dbReference>
<dbReference type="Proteomes" id="UP000681343">
    <property type="component" value="Chromosome"/>
</dbReference>
<evidence type="ECO:0000313" key="5">
    <source>
        <dbReference type="Proteomes" id="UP000681343"/>
    </source>
</evidence>
<organism evidence="4 5">
    <name type="scientific">Vescimonas fastidiosa</name>
    <dbReference type="NCBI Taxonomy" id="2714353"/>
    <lineage>
        <taxon>Bacteria</taxon>
        <taxon>Bacillati</taxon>
        <taxon>Bacillota</taxon>
        <taxon>Clostridia</taxon>
        <taxon>Eubacteriales</taxon>
        <taxon>Oscillospiraceae</taxon>
        <taxon>Vescimonas</taxon>
    </lineage>
</organism>
<keyword evidence="5" id="KW-1185">Reference proteome</keyword>
<reference evidence="4" key="1">
    <citation type="submission" date="2020-09" db="EMBL/GenBank/DDBJ databases">
        <title>New species isolated from human feces.</title>
        <authorList>
            <person name="Kitahara M."/>
            <person name="Shigeno Y."/>
            <person name="Shime M."/>
            <person name="Matsumoto Y."/>
            <person name="Nakamura S."/>
            <person name="Motooka D."/>
            <person name="Fukuoka S."/>
            <person name="Nishikawa H."/>
            <person name="Benno Y."/>
        </authorList>
    </citation>
    <scope>NUCLEOTIDE SEQUENCE</scope>
    <source>
        <strain evidence="4">MM35</strain>
    </source>
</reference>
<dbReference type="PANTHER" id="PTHR37815">
    <property type="entry name" value="UPF0397 PROTEIN BC_2624-RELATED"/>
    <property type="match status" value="1"/>
</dbReference>
<dbReference type="Gene3D" id="1.10.1760.20">
    <property type="match status" value="1"/>
</dbReference>
<name>A0A810PUS7_9FIRM</name>
<keyword evidence="1 3" id="KW-0812">Transmembrane</keyword>
<evidence type="ECO:0000256" key="1">
    <source>
        <dbReference type="ARBA" id="ARBA00022692"/>
    </source>
</evidence>
<keyword evidence="2 3" id="KW-1133">Transmembrane helix</keyword>
<sequence length="170" mass="17592">MKDMRIRKMVFAALMAALTYVATMVVQIPSPMQGYVNLGDCCVLLSGWMLGPWWGGAAAGIGSMLTDLLNGYAHYAPGTFVIKGCMAIAAALLAKAMGNKAAGYAVSGVVAEVIMVAGYFGYAALLLGKGIGAAASIPGNLVQAAMGLVIGLVLFFLLKRSKVLDKLALQ</sequence>
<dbReference type="InterPro" id="IPR009825">
    <property type="entry name" value="ECF_substrate-spec-like"/>
</dbReference>
<feature type="transmembrane region" description="Helical" evidence="3">
    <location>
        <begin position="137"/>
        <end position="158"/>
    </location>
</feature>
<dbReference type="EMBL" id="AP023415">
    <property type="protein sequence ID" value="BCK78035.1"/>
    <property type="molecule type" value="Genomic_DNA"/>
</dbReference>
<evidence type="ECO:0000313" key="4">
    <source>
        <dbReference type="EMBL" id="BCK78035.1"/>
    </source>
</evidence>
<evidence type="ECO:0000256" key="3">
    <source>
        <dbReference type="SAM" id="Phobius"/>
    </source>
</evidence>
<proteinExistence type="predicted"/>
<feature type="transmembrane region" description="Helical" evidence="3">
    <location>
        <begin position="101"/>
        <end position="125"/>
    </location>
</feature>
<protein>
    <submittedName>
        <fullName evidence="4">Membrane protein</fullName>
    </submittedName>
</protein>
<dbReference type="Pfam" id="PF07155">
    <property type="entry name" value="ECF-ribofla_trS"/>
    <property type="match status" value="1"/>
</dbReference>
<dbReference type="KEGG" id="vfa:MM35RIKEN_02270"/>
<dbReference type="AlphaFoldDB" id="A0A810PUS7"/>
<gene>
    <name evidence="4" type="ORF">MM35RIKEN_02270</name>
</gene>
<accession>A0A810PUS7</accession>